<evidence type="ECO:0000313" key="2">
    <source>
        <dbReference type="Proteomes" id="UP000050488"/>
    </source>
</evidence>
<accession>A0A0Q0YUR5</accession>
<keyword evidence="2" id="KW-1185">Reference proteome</keyword>
<evidence type="ECO:0000313" key="1">
    <source>
        <dbReference type="EMBL" id="KQB86088.1"/>
    </source>
</evidence>
<organism evidence="1 2">
    <name type="scientific">Corynebacterium lowii</name>
    <dbReference type="NCBI Taxonomy" id="1544413"/>
    <lineage>
        <taxon>Bacteria</taxon>
        <taxon>Bacillati</taxon>
        <taxon>Actinomycetota</taxon>
        <taxon>Actinomycetes</taxon>
        <taxon>Mycobacteriales</taxon>
        <taxon>Corynebacteriaceae</taxon>
        <taxon>Corynebacterium</taxon>
    </lineage>
</organism>
<gene>
    <name evidence="1" type="ORF">Clow_01441</name>
</gene>
<proteinExistence type="predicted"/>
<protein>
    <submittedName>
        <fullName evidence="1">Uncharacterized protein</fullName>
    </submittedName>
</protein>
<dbReference type="EMBL" id="LKEV01000004">
    <property type="protein sequence ID" value="KQB86088.1"/>
    <property type="molecule type" value="Genomic_DNA"/>
</dbReference>
<dbReference type="AlphaFoldDB" id="A0A0Q0YUR5"/>
<sequence>MGTKWFSRGRITCVMILGAGALVSCGTGEGVTGEDASAQAEASVASATAQRTEEEKRGAATLATVTSVDTAGSGTTERNNVDACGELVPLAGTSRIVWNSGDAGPGDTIVEYCDGQWAHPMLPHTSRDFSPLRWDGSAWQPVPSAGTLQNTSWSCWDTRDLAAQGAPQEIIDSVIPCAGERSAQENASQPRRSNPLAGVESLAAYEQPQCDGRYITIVESVVLRERLPGEDQVVQQRLDNYPGAKTTTPGACPSLRATKPDSQGRSFVDAEYDGGYIIPIYYDYGADRAAACSAAQRSSGAYARQLTQVEGDYNNPCS</sequence>
<reference evidence="1 2" key="1">
    <citation type="submission" date="2015-10" db="EMBL/GenBank/DDBJ databases">
        <title>Corynebacteirum lowii and Corynebacterium oculi species nova, derived from human clinical disease and and emended description of Corynebacterium mastiditis.</title>
        <authorList>
            <person name="Bernard K."/>
            <person name="Pacheco A.L."/>
            <person name="Mcdougall C."/>
            <person name="Burtx T."/>
            <person name="Weibe D."/>
            <person name="Tyler S."/>
            <person name="Olson A.B."/>
            <person name="Cnockaert M."/>
            <person name="Eguchi H."/>
            <person name="Kuwahara T."/>
            <person name="Nakayama-Imaohji H."/>
            <person name="Boudewijins M."/>
            <person name="Van Hoecke F."/>
            <person name="Bernier A.-M."/>
            <person name="Vandamme P."/>
        </authorList>
    </citation>
    <scope>NUCLEOTIDE SEQUENCE [LARGE SCALE GENOMIC DNA]</scope>
    <source>
        <strain evidence="1 2">NML 130206</strain>
    </source>
</reference>
<dbReference type="Proteomes" id="UP000050488">
    <property type="component" value="Unassembled WGS sequence"/>
</dbReference>
<dbReference type="PROSITE" id="PS51257">
    <property type="entry name" value="PROKAR_LIPOPROTEIN"/>
    <property type="match status" value="1"/>
</dbReference>
<dbReference type="PATRIC" id="fig|1544413.3.peg.1443"/>
<comment type="caution">
    <text evidence="1">The sequence shown here is derived from an EMBL/GenBank/DDBJ whole genome shotgun (WGS) entry which is preliminary data.</text>
</comment>
<name>A0A0Q0YUR5_9CORY</name>